<protein>
    <submittedName>
        <fullName evidence="1">Uncharacterized protein</fullName>
    </submittedName>
</protein>
<reference evidence="1" key="1">
    <citation type="submission" date="2023-06" db="EMBL/GenBank/DDBJ databases">
        <title>Draft genome of Marssonina rosae.</title>
        <authorList>
            <person name="Cheng Q."/>
        </authorList>
    </citation>
    <scope>NUCLEOTIDE SEQUENCE</scope>
    <source>
        <strain evidence="1">R4</strain>
    </source>
</reference>
<organism evidence="1 2">
    <name type="scientific">Diplocarpon rosae</name>
    <dbReference type="NCBI Taxonomy" id="946125"/>
    <lineage>
        <taxon>Eukaryota</taxon>
        <taxon>Fungi</taxon>
        <taxon>Dikarya</taxon>
        <taxon>Ascomycota</taxon>
        <taxon>Pezizomycotina</taxon>
        <taxon>Leotiomycetes</taxon>
        <taxon>Helotiales</taxon>
        <taxon>Drepanopezizaceae</taxon>
        <taxon>Diplocarpon</taxon>
    </lineage>
</organism>
<gene>
    <name evidence="1" type="ORF">QTJ16_005481</name>
</gene>
<name>A0AAD9WB86_9HELO</name>
<accession>A0AAD9WB86</accession>
<evidence type="ECO:0000313" key="1">
    <source>
        <dbReference type="EMBL" id="KAK2625112.1"/>
    </source>
</evidence>
<dbReference type="Proteomes" id="UP001285354">
    <property type="component" value="Unassembled WGS sequence"/>
</dbReference>
<comment type="caution">
    <text evidence="1">The sequence shown here is derived from an EMBL/GenBank/DDBJ whole genome shotgun (WGS) entry which is preliminary data.</text>
</comment>
<sequence>MFWFDLFTALYQFSLRTDLGITSVDAYGLTRPLKHSIALWYFSTVCAWLWLSTDQFQSGA</sequence>
<keyword evidence="2" id="KW-1185">Reference proteome</keyword>
<evidence type="ECO:0000313" key="2">
    <source>
        <dbReference type="Proteomes" id="UP001285354"/>
    </source>
</evidence>
<dbReference type="AlphaFoldDB" id="A0AAD9WB86"/>
<dbReference type="EMBL" id="JAUBYV010000008">
    <property type="protein sequence ID" value="KAK2625112.1"/>
    <property type="molecule type" value="Genomic_DNA"/>
</dbReference>
<proteinExistence type="predicted"/>